<evidence type="ECO:0000256" key="13">
    <source>
        <dbReference type="ARBA" id="ARBA00034923"/>
    </source>
</evidence>
<dbReference type="InterPro" id="IPR027417">
    <property type="entry name" value="P-loop_NTPase"/>
</dbReference>
<organism evidence="19 20">
    <name type="scientific">Salinarimonas ramus</name>
    <dbReference type="NCBI Taxonomy" id="690164"/>
    <lineage>
        <taxon>Bacteria</taxon>
        <taxon>Pseudomonadati</taxon>
        <taxon>Pseudomonadota</taxon>
        <taxon>Alphaproteobacteria</taxon>
        <taxon>Hyphomicrobiales</taxon>
        <taxon>Salinarimonadaceae</taxon>
        <taxon>Salinarimonas</taxon>
    </lineage>
</organism>
<dbReference type="InterPro" id="IPR011604">
    <property type="entry name" value="PDDEXK-like_dom_sf"/>
</dbReference>
<evidence type="ECO:0000256" key="1">
    <source>
        <dbReference type="ARBA" id="ARBA00022722"/>
    </source>
</evidence>
<comment type="catalytic activity">
    <reaction evidence="14">
        <text>ATP + H2O = ADP + phosphate + H(+)</text>
        <dbReference type="Rhea" id="RHEA:13065"/>
        <dbReference type="ChEBI" id="CHEBI:15377"/>
        <dbReference type="ChEBI" id="CHEBI:15378"/>
        <dbReference type="ChEBI" id="CHEBI:30616"/>
        <dbReference type="ChEBI" id="CHEBI:43474"/>
        <dbReference type="ChEBI" id="CHEBI:456216"/>
        <dbReference type="EC" id="5.6.2.4"/>
    </reaction>
</comment>
<feature type="region of interest" description="Disordered" evidence="16">
    <location>
        <begin position="1"/>
        <end position="23"/>
    </location>
</feature>
<dbReference type="RefSeq" id="WP_308423837.1">
    <property type="nucleotide sequence ID" value="NZ_BMMF01000008.1"/>
</dbReference>
<keyword evidence="9" id="KW-0234">DNA repair</keyword>
<sequence>MTTTASGARGAMRIPAHTIESQRRAADPTLSAWVSANAGSGKTKVLTDRVMRLMLAGTPPGRILCLTFTKAAAANMSIRIFDTLSAWVSLDDAALTKRLEALDGAHPSRERLVAARRLFARAVETPGGLKIETIHAFCERLLHIAPFEANVPASFTVLDDAASDELVRAAKAGILAAAHLGDAALADAFAAVDAHASGERLDALLREALACKDALADAASREAALAKVAEIFGLEPHEDEATIAASMLADALPQSERAALARAFLATGSSNDAKQAACLQRMAEATDDPSRLEAYLGLFLRKDGAPKADSTLATKAMGTAVKERLIAERQRLVALGERRRAAAALARTRALYVLAGAILEKVEAEKRRLGALDFDDLVRRTLALLRRGEAAWLLYKLDRGIDHVLVDEAQDTNPEQWEILRHITEEFHAGAGAAGGRPRTIFAVGDPKQSIYSFQGADPRRFEESRQHWRKLAHAGGFPFEEVPLTVSFRSAPTILSAVDRVFGVPAHYAGLDPSDRATGTVHESVRPDTPGLVELWPIARPDPGAEPDAWTHPVDVVEESAPAVVTARRVARAIRVWTTTGDACGRVRRPGEVLVLVRKRNAAFHAVIKALKDTGLPVAGADRLSLTHHIAVEDLIAAGRTALLPQDDLTVAAALKSPLVALEDDDLVRIAARRGPQASVADAVRAAAEAGDAAAIRAREALDAWARLAAAHGPFGFYAALVGPRGGRRALVSRLGSEAGDAIDAFLGLAREAEAPEAPSLARFLAGFEGVEREIKRDLESGADEVRVMTVHGAKGLEAPVVVVLDDAGAQAGRVSPLVALTVARDETLPVWSPGKDHDCDALGEARDLATIRNAEEANRLLYVALTRAESHLVVAPYINRADRDAPETAWSSMTRLALAGTPGPIETDLPYVAGALVWRENATDATGEPPADPVREERGTAAGASAPPAWLFAPAAPEREAAPPLRPSNALSAADRRPRAADKPFVAAARLRGTLIHALVERLPALPADTREAAATSFVAARARGLSEEVRAAIVRDACAVIADPRLAPLFSQHAFAEAPVAGRVVLPSGEEIAVAGQLDRLAIGPDAIVFADFKTAARPPAPDAPVPGTTLVQMGLYAALLARAFPGRRIEAHLVWTAGPHVRVLTQPELDAGLARAMERRDAAAGR</sequence>
<evidence type="ECO:0000313" key="19">
    <source>
        <dbReference type="EMBL" id="GGK39366.1"/>
    </source>
</evidence>
<evidence type="ECO:0000256" key="8">
    <source>
        <dbReference type="ARBA" id="ARBA00023125"/>
    </source>
</evidence>
<dbReference type="GO" id="GO:0005524">
    <property type="term" value="F:ATP binding"/>
    <property type="evidence" value="ECO:0007669"/>
    <property type="project" value="UniProtKB-UniRule"/>
</dbReference>
<evidence type="ECO:0000256" key="10">
    <source>
        <dbReference type="ARBA" id="ARBA00023235"/>
    </source>
</evidence>
<dbReference type="PROSITE" id="PS51198">
    <property type="entry name" value="UVRD_HELICASE_ATP_BIND"/>
    <property type="match status" value="1"/>
</dbReference>
<evidence type="ECO:0000256" key="5">
    <source>
        <dbReference type="ARBA" id="ARBA00022806"/>
    </source>
</evidence>
<evidence type="ECO:0000256" key="12">
    <source>
        <dbReference type="ARBA" id="ARBA00034808"/>
    </source>
</evidence>
<dbReference type="NCBIfam" id="TIGR02784">
    <property type="entry name" value="addA_alphas"/>
    <property type="match status" value="1"/>
</dbReference>
<keyword evidence="7 15" id="KW-0067">ATP-binding</keyword>
<name>A0A917QAQ5_9HYPH</name>
<dbReference type="Pfam" id="PF00580">
    <property type="entry name" value="UvrD-helicase"/>
    <property type="match status" value="1"/>
</dbReference>
<keyword evidence="6" id="KW-0269">Exonuclease</keyword>
<gene>
    <name evidence="19" type="ORF">GCM10011322_28080</name>
</gene>
<dbReference type="GO" id="GO:0004527">
    <property type="term" value="F:exonuclease activity"/>
    <property type="evidence" value="ECO:0007669"/>
    <property type="project" value="UniProtKB-KW"/>
</dbReference>
<evidence type="ECO:0000259" key="17">
    <source>
        <dbReference type="PROSITE" id="PS51198"/>
    </source>
</evidence>
<dbReference type="Gene3D" id="3.90.320.10">
    <property type="match status" value="1"/>
</dbReference>
<dbReference type="InterPro" id="IPR038726">
    <property type="entry name" value="PDDEXK_AddAB-type"/>
</dbReference>
<dbReference type="GO" id="GO:0043138">
    <property type="term" value="F:3'-5' DNA helicase activity"/>
    <property type="evidence" value="ECO:0007669"/>
    <property type="project" value="UniProtKB-EC"/>
</dbReference>
<evidence type="ECO:0000256" key="15">
    <source>
        <dbReference type="PROSITE-ProRule" id="PRU00560"/>
    </source>
</evidence>
<evidence type="ECO:0000256" key="2">
    <source>
        <dbReference type="ARBA" id="ARBA00022741"/>
    </source>
</evidence>
<dbReference type="EMBL" id="BMMF01000008">
    <property type="protein sequence ID" value="GGK39366.1"/>
    <property type="molecule type" value="Genomic_DNA"/>
</dbReference>
<dbReference type="InterPro" id="IPR014017">
    <property type="entry name" value="DNA_helicase_UvrD-like_C"/>
</dbReference>
<keyword evidence="8" id="KW-0238">DNA-binding</keyword>
<keyword evidence="1" id="KW-0540">Nuclease</keyword>
<accession>A0A917QAQ5</accession>
<evidence type="ECO:0000256" key="16">
    <source>
        <dbReference type="SAM" id="MobiDB-lite"/>
    </source>
</evidence>
<feature type="domain" description="UvrD-like helicase ATP-binding" evidence="17">
    <location>
        <begin position="15"/>
        <end position="492"/>
    </location>
</feature>
<comment type="caution">
    <text evidence="19">The sequence shown here is derived from an EMBL/GenBank/DDBJ whole genome shotgun (WGS) entry which is preliminary data.</text>
</comment>
<keyword evidence="20" id="KW-1185">Reference proteome</keyword>
<protein>
    <recommendedName>
        <fullName evidence="12">DNA 3'-5' helicase</fullName>
        <ecNumber evidence="12">5.6.2.4</ecNumber>
    </recommendedName>
    <alternativeName>
        <fullName evidence="13">DNA 3'-5' helicase II</fullName>
    </alternativeName>
</protein>
<dbReference type="Proteomes" id="UP000600449">
    <property type="component" value="Unassembled WGS sequence"/>
</dbReference>
<keyword evidence="2 15" id="KW-0547">Nucleotide-binding</keyword>
<feature type="binding site" evidence="15">
    <location>
        <begin position="36"/>
        <end position="43"/>
    </location>
    <ligand>
        <name>ATP</name>
        <dbReference type="ChEBI" id="CHEBI:30616"/>
    </ligand>
</feature>
<evidence type="ECO:0000256" key="7">
    <source>
        <dbReference type="ARBA" id="ARBA00022840"/>
    </source>
</evidence>
<dbReference type="GO" id="GO:0003677">
    <property type="term" value="F:DNA binding"/>
    <property type="evidence" value="ECO:0007669"/>
    <property type="project" value="UniProtKB-KW"/>
</dbReference>
<evidence type="ECO:0000256" key="9">
    <source>
        <dbReference type="ARBA" id="ARBA00023204"/>
    </source>
</evidence>
<evidence type="ECO:0000256" key="4">
    <source>
        <dbReference type="ARBA" id="ARBA00022801"/>
    </source>
</evidence>
<dbReference type="GO" id="GO:0033202">
    <property type="term" value="C:DNA helicase complex"/>
    <property type="evidence" value="ECO:0007669"/>
    <property type="project" value="TreeGrafter"/>
</dbReference>
<dbReference type="PROSITE" id="PS51217">
    <property type="entry name" value="UVRD_HELICASE_CTER"/>
    <property type="match status" value="1"/>
</dbReference>
<dbReference type="GO" id="GO:0000725">
    <property type="term" value="P:recombinational repair"/>
    <property type="evidence" value="ECO:0007669"/>
    <property type="project" value="TreeGrafter"/>
</dbReference>
<dbReference type="PANTHER" id="PTHR11070:SF2">
    <property type="entry name" value="ATP-DEPENDENT DNA HELICASE SRS2"/>
    <property type="match status" value="1"/>
</dbReference>
<dbReference type="EC" id="5.6.2.4" evidence="12"/>
<evidence type="ECO:0000256" key="3">
    <source>
        <dbReference type="ARBA" id="ARBA00022763"/>
    </source>
</evidence>
<keyword evidence="5 15" id="KW-0347">Helicase</keyword>
<dbReference type="SUPFAM" id="SSF52540">
    <property type="entry name" value="P-loop containing nucleoside triphosphate hydrolases"/>
    <property type="match status" value="1"/>
</dbReference>
<feature type="region of interest" description="Disordered" evidence="16">
    <location>
        <begin position="925"/>
        <end position="946"/>
    </location>
</feature>
<evidence type="ECO:0000313" key="20">
    <source>
        <dbReference type="Proteomes" id="UP000600449"/>
    </source>
</evidence>
<evidence type="ECO:0000256" key="14">
    <source>
        <dbReference type="ARBA" id="ARBA00048988"/>
    </source>
</evidence>
<evidence type="ECO:0000256" key="6">
    <source>
        <dbReference type="ARBA" id="ARBA00022839"/>
    </source>
</evidence>
<keyword evidence="10" id="KW-0413">Isomerase</keyword>
<dbReference type="AlphaFoldDB" id="A0A917QAQ5"/>
<reference evidence="19 20" key="1">
    <citation type="journal article" date="2014" name="Int. J. Syst. Evol. Microbiol.">
        <title>Complete genome sequence of Corynebacterium casei LMG S-19264T (=DSM 44701T), isolated from a smear-ripened cheese.</title>
        <authorList>
            <consortium name="US DOE Joint Genome Institute (JGI-PGF)"/>
            <person name="Walter F."/>
            <person name="Albersmeier A."/>
            <person name="Kalinowski J."/>
            <person name="Ruckert C."/>
        </authorList>
    </citation>
    <scope>NUCLEOTIDE SEQUENCE [LARGE SCALE GENOMIC DNA]</scope>
    <source>
        <strain evidence="19 20">CGMCC 1.9161</strain>
    </source>
</reference>
<comment type="catalytic activity">
    <reaction evidence="11">
        <text>Couples ATP hydrolysis with the unwinding of duplex DNA by translocating in the 3'-5' direction.</text>
        <dbReference type="EC" id="5.6.2.4"/>
    </reaction>
</comment>
<dbReference type="Pfam" id="PF12705">
    <property type="entry name" value="PDDEXK_1"/>
    <property type="match status" value="1"/>
</dbReference>
<dbReference type="InterPro" id="IPR000212">
    <property type="entry name" value="DNA_helicase_UvrD/REP"/>
</dbReference>
<dbReference type="Pfam" id="PF13361">
    <property type="entry name" value="UvrD_C"/>
    <property type="match status" value="1"/>
</dbReference>
<dbReference type="GO" id="GO:0005829">
    <property type="term" value="C:cytosol"/>
    <property type="evidence" value="ECO:0007669"/>
    <property type="project" value="TreeGrafter"/>
</dbReference>
<evidence type="ECO:0000256" key="11">
    <source>
        <dbReference type="ARBA" id="ARBA00034617"/>
    </source>
</evidence>
<dbReference type="PANTHER" id="PTHR11070">
    <property type="entry name" value="UVRD / RECB / PCRA DNA HELICASE FAMILY MEMBER"/>
    <property type="match status" value="1"/>
</dbReference>
<dbReference type="InterPro" id="IPR014151">
    <property type="entry name" value="DNA_helicase_AddA"/>
</dbReference>
<keyword evidence="3" id="KW-0227">DNA damage</keyword>
<proteinExistence type="predicted"/>
<keyword evidence="4 15" id="KW-0378">Hydrolase</keyword>
<dbReference type="Gene3D" id="3.40.50.300">
    <property type="entry name" value="P-loop containing nucleotide triphosphate hydrolases"/>
    <property type="match status" value="4"/>
</dbReference>
<evidence type="ECO:0000259" key="18">
    <source>
        <dbReference type="PROSITE" id="PS51217"/>
    </source>
</evidence>
<dbReference type="InterPro" id="IPR014016">
    <property type="entry name" value="UvrD-like_ATP-bd"/>
</dbReference>
<feature type="domain" description="UvrD-like helicase C-terminal" evidence="18">
    <location>
        <begin position="524"/>
        <end position="797"/>
    </location>
</feature>